<evidence type="ECO:0000313" key="3">
    <source>
        <dbReference type="Proteomes" id="UP000077961"/>
    </source>
</evidence>
<reference evidence="3 4" key="1">
    <citation type="submission" date="2016-04" db="EMBL/GenBank/DDBJ databases">
        <title>Reclassification of Paraburkholderia panaciterrae (Farh et al. 2015) Dobritsa &amp; Samadpour 2016 as a later homotypic synonym of Paraburkholderia ginsengiterrae (Farh et al. 2015) Dobritsa &amp; Samadpour 2016.</title>
        <authorList>
            <person name="Dobritsa A.P."/>
            <person name="Kutumbaka K."/>
            <person name="Samadpour M."/>
        </authorList>
    </citation>
    <scope>NUCLEOTIDE SEQUENCE [LARGE SCALE GENOMIC DNA]</scope>
    <source>
        <strain evidence="1 4">DCY85</strain>
        <strain evidence="2 3">DCY85-1</strain>
    </source>
</reference>
<dbReference type="AlphaFoldDB" id="A0A1A9N036"/>
<evidence type="ECO:0000313" key="1">
    <source>
        <dbReference type="EMBL" id="OAJ52831.1"/>
    </source>
</evidence>
<evidence type="ECO:0008006" key="5">
    <source>
        <dbReference type="Google" id="ProtNLM"/>
    </source>
</evidence>
<sequence length="152" mass="16580">MSPRRTKSRGSRVHKPLTKTLLLPMDRASANEQSLAHHLALVACRSGHGNGHLINELMRAVYLSWFLQRAGYGTCPAGQFKVAEYAVEATLSRAKECGEWRLPAETIADFEALLALHDSQLASAPLHEVLAAEHKLRTFLAGTTSSPIPVNA</sequence>
<protein>
    <recommendedName>
        <fullName evidence="5">Fis family transcriptional regulator</fullName>
    </recommendedName>
</protein>
<dbReference type="Proteomes" id="UP000078116">
    <property type="component" value="Unassembled WGS sequence"/>
</dbReference>
<accession>A0A1A9N036</accession>
<dbReference type="Proteomes" id="UP000077961">
    <property type="component" value="Unassembled WGS sequence"/>
</dbReference>
<organism evidence="1 4">
    <name type="scientific">Paraburkholderia ginsengiterrae</name>
    <dbReference type="NCBI Taxonomy" id="1462993"/>
    <lineage>
        <taxon>Bacteria</taxon>
        <taxon>Pseudomonadati</taxon>
        <taxon>Pseudomonadota</taxon>
        <taxon>Betaproteobacteria</taxon>
        <taxon>Burkholderiales</taxon>
        <taxon>Burkholderiaceae</taxon>
        <taxon>Paraburkholderia</taxon>
    </lineage>
</organism>
<name>A0A1A9N036_9BURK</name>
<proteinExistence type="predicted"/>
<gene>
    <name evidence="2" type="ORF">A6V36_36705</name>
    <name evidence="1" type="ORF">A6V37_36520</name>
</gene>
<evidence type="ECO:0000313" key="4">
    <source>
        <dbReference type="Proteomes" id="UP000078116"/>
    </source>
</evidence>
<comment type="caution">
    <text evidence="1">The sequence shown here is derived from an EMBL/GenBank/DDBJ whole genome shotgun (WGS) entry which is preliminary data.</text>
</comment>
<keyword evidence="3" id="KW-1185">Reference proteome</keyword>
<dbReference type="EMBL" id="LXKA01000369">
    <property type="protein sequence ID" value="OAJ52831.1"/>
    <property type="molecule type" value="Genomic_DNA"/>
</dbReference>
<evidence type="ECO:0000313" key="2">
    <source>
        <dbReference type="EMBL" id="OAJ54102.1"/>
    </source>
</evidence>
<dbReference type="EMBL" id="LXJZ01000208">
    <property type="protein sequence ID" value="OAJ54102.1"/>
    <property type="molecule type" value="Genomic_DNA"/>
</dbReference>